<evidence type="ECO:0000313" key="3">
    <source>
        <dbReference type="EMBL" id="CDF82558.1"/>
    </source>
</evidence>
<dbReference type="InterPro" id="IPR050073">
    <property type="entry name" value="2-IPM_HCS-like"/>
</dbReference>
<keyword evidence="1" id="KW-0464">Manganese</keyword>
<gene>
    <name evidence="3" type="ORF">PKB_1193</name>
</gene>
<dbReference type="GO" id="GO:0009098">
    <property type="term" value="P:L-leucine biosynthetic process"/>
    <property type="evidence" value="ECO:0007669"/>
    <property type="project" value="TreeGrafter"/>
</dbReference>
<name>A0A024HDK1_PSEKB</name>
<reference evidence="3 4" key="1">
    <citation type="submission" date="2013-03" db="EMBL/GenBank/DDBJ databases">
        <authorList>
            <person name="Linke B."/>
        </authorList>
    </citation>
    <scope>NUCLEOTIDE SEQUENCE [LARGE SCALE GENOMIC DNA]</scope>
    <source>
        <strain evidence="3 4">B13</strain>
    </source>
</reference>
<dbReference type="CDD" id="cd07944">
    <property type="entry name" value="DRE_TIM_HOA_like"/>
    <property type="match status" value="1"/>
</dbReference>
<accession>A0A024HDK1</accession>
<organism evidence="3 4">
    <name type="scientific">Pseudomonas knackmussii (strain DSM 6978 / CCUG 54928 / LMG 23759 / B13)</name>
    <dbReference type="NCBI Taxonomy" id="1301098"/>
    <lineage>
        <taxon>Bacteria</taxon>
        <taxon>Pseudomonadati</taxon>
        <taxon>Pseudomonadota</taxon>
        <taxon>Gammaproteobacteria</taxon>
        <taxon>Pseudomonadales</taxon>
        <taxon>Pseudomonadaceae</taxon>
        <taxon>Pseudomonas</taxon>
    </lineage>
</organism>
<evidence type="ECO:0000259" key="2">
    <source>
        <dbReference type="PROSITE" id="PS50991"/>
    </source>
</evidence>
<dbReference type="EMBL" id="HG322950">
    <property type="protein sequence ID" value="CDF82558.1"/>
    <property type="molecule type" value="Genomic_DNA"/>
</dbReference>
<sequence length="531" mass="59352">MRKLKILDCTLRDGGYYNNWDFPEVLVSNYLKAVAAAKIDLIELGLRNFPGKSFKGASAFTTERYINQLDLPEGPAYGVMVDAKTLISSPPDIISSVNRLFVKKADSRLSFVRVAAHYHEVEAAIVICRELKKLGYFVGLNLMQTVGKAEQLIIKTARKIKDSNTVDVLYFADSFGNMRTEDQHRIIRSLREVWEGDLGLHAHDNMSRALSNTLEAVELGVSYLDSTITGMGRGAGNTKTEVLLLELCEKYNANYRPQELYELVLRNFEPMQREYGWGSNLLYHIGATANIHPTYIQQLCSDTRFGPDERSAAISYLSTVESSNYDGENLEMALNSGKRAYSTKVLPGDDIRGLLLRKEVLLIGPGASTKKYASAICDYICERAPIVISINVNETIPEKLINYYTAIHNAKFLTDNKKYKEIEQKLIAPRSRFEENSISPKINYEIQIGDNWESGNSHCTIPLELTLSYALSICEVGGAESVSLVGFDGYAPPDNRGKDSQETFDHFKNKLSITCLTPTSYNINAGSIYAI</sequence>
<dbReference type="PANTHER" id="PTHR10277">
    <property type="entry name" value="HOMOCITRATE SYNTHASE-RELATED"/>
    <property type="match status" value="1"/>
</dbReference>
<dbReference type="SUPFAM" id="SSF51569">
    <property type="entry name" value="Aldolase"/>
    <property type="match status" value="1"/>
</dbReference>
<keyword evidence="4" id="KW-1185">Reference proteome</keyword>
<dbReference type="InterPro" id="IPR013785">
    <property type="entry name" value="Aldolase_TIM"/>
</dbReference>
<dbReference type="RefSeq" id="WP_043249847.1">
    <property type="nucleotide sequence ID" value="NZ_HG322950.1"/>
</dbReference>
<feature type="domain" description="Pyruvate carboxyltransferase" evidence="2">
    <location>
        <begin position="4"/>
        <end position="261"/>
    </location>
</feature>
<dbReference type="STRING" id="1301098.PKB_1193"/>
<evidence type="ECO:0000256" key="1">
    <source>
        <dbReference type="ARBA" id="ARBA00023211"/>
    </source>
</evidence>
<dbReference type="PATRIC" id="fig|1301098.3.peg.1202"/>
<evidence type="ECO:0000313" key="4">
    <source>
        <dbReference type="Proteomes" id="UP000025241"/>
    </source>
</evidence>
<dbReference type="InterPro" id="IPR000891">
    <property type="entry name" value="PYR_CT"/>
</dbReference>
<proteinExistence type="predicted"/>
<dbReference type="Proteomes" id="UP000025241">
    <property type="component" value="Chromosome I"/>
</dbReference>
<dbReference type="GO" id="GO:0003852">
    <property type="term" value="F:2-isopropylmalate synthase activity"/>
    <property type="evidence" value="ECO:0007669"/>
    <property type="project" value="TreeGrafter"/>
</dbReference>
<dbReference type="Pfam" id="PF00682">
    <property type="entry name" value="HMGL-like"/>
    <property type="match status" value="1"/>
</dbReference>
<reference evidence="3 4" key="2">
    <citation type="submission" date="2014-05" db="EMBL/GenBank/DDBJ databases">
        <title>Genome sequence of the 3-chlorobenzoate degrading bacterium Pseudomonas knackmussii B13 shows multiple evidence for horizontal gene transfer.</title>
        <authorList>
            <person name="Miyazaki R."/>
            <person name="Bertelli C."/>
            <person name="Falquet L."/>
            <person name="Robinson-Rechavi M."/>
            <person name="Gharib W."/>
            <person name="Roy S."/>
            <person name="Van der Meer J.R."/>
        </authorList>
    </citation>
    <scope>NUCLEOTIDE SEQUENCE [LARGE SCALE GENOMIC DNA]</scope>
    <source>
        <strain evidence="3 4">B13</strain>
    </source>
</reference>
<dbReference type="KEGG" id="pkc:PKB_1193"/>
<keyword evidence="3" id="KW-0670">Pyruvate</keyword>
<dbReference type="eggNOG" id="COG0119">
    <property type="taxonomic scope" value="Bacteria"/>
</dbReference>
<dbReference type="AlphaFoldDB" id="A0A024HDK1"/>
<dbReference type="Gene3D" id="3.20.20.70">
    <property type="entry name" value="Aldolase class I"/>
    <property type="match status" value="1"/>
</dbReference>
<protein>
    <submittedName>
        <fullName evidence="3">Pyruvate carboxyltransferase</fullName>
    </submittedName>
</protein>
<dbReference type="HOGENOM" id="CLU_037512_0_0_6"/>
<keyword evidence="3" id="KW-0808">Transferase</keyword>
<dbReference type="PROSITE" id="PS50991">
    <property type="entry name" value="PYR_CT"/>
    <property type="match status" value="1"/>
</dbReference>
<dbReference type="PANTHER" id="PTHR10277:SF9">
    <property type="entry name" value="2-ISOPROPYLMALATE SYNTHASE 1, CHLOROPLASTIC-RELATED"/>
    <property type="match status" value="1"/>
</dbReference>